<gene>
    <name evidence="1" type="ORF">AMATHDRAFT_9874</name>
</gene>
<evidence type="ECO:0000313" key="2">
    <source>
        <dbReference type="Proteomes" id="UP000242287"/>
    </source>
</evidence>
<protein>
    <submittedName>
        <fullName evidence="1">Uncharacterized protein</fullName>
    </submittedName>
</protein>
<organism evidence="1 2">
    <name type="scientific">Amanita thiersii Skay4041</name>
    <dbReference type="NCBI Taxonomy" id="703135"/>
    <lineage>
        <taxon>Eukaryota</taxon>
        <taxon>Fungi</taxon>
        <taxon>Dikarya</taxon>
        <taxon>Basidiomycota</taxon>
        <taxon>Agaricomycotina</taxon>
        <taxon>Agaricomycetes</taxon>
        <taxon>Agaricomycetidae</taxon>
        <taxon>Agaricales</taxon>
        <taxon>Pluteineae</taxon>
        <taxon>Amanitaceae</taxon>
        <taxon>Amanita</taxon>
    </lineage>
</organism>
<dbReference type="AlphaFoldDB" id="A0A2A9N738"/>
<name>A0A2A9N738_9AGAR</name>
<reference evidence="1 2" key="1">
    <citation type="submission" date="2014-02" db="EMBL/GenBank/DDBJ databases">
        <title>Transposable element dynamics among asymbiotic and ectomycorrhizal Amanita fungi.</title>
        <authorList>
            <consortium name="DOE Joint Genome Institute"/>
            <person name="Hess J."/>
            <person name="Skrede I."/>
            <person name="Wolfe B."/>
            <person name="LaButti K."/>
            <person name="Ohm R.A."/>
            <person name="Grigoriev I.V."/>
            <person name="Pringle A."/>
        </authorList>
    </citation>
    <scope>NUCLEOTIDE SEQUENCE [LARGE SCALE GENOMIC DNA]</scope>
    <source>
        <strain evidence="1 2">SKay4041</strain>
    </source>
</reference>
<sequence length="111" mass="12657">MNYVLQQMPQTNAPPPVIPIPPVSPQPIPLPSPRYQPFQAWDDDCINWENLEWKEDKYCGQVYHYAITGPDHARCFVGISPENRRCFANSKQQLAHLIFEGQALAFTMSGV</sequence>
<dbReference type="Proteomes" id="UP000242287">
    <property type="component" value="Unassembled WGS sequence"/>
</dbReference>
<evidence type="ECO:0000313" key="1">
    <source>
        <dbReference type="EMBL" id="PFH45158.1"/>
    </source>
</evidence>
<proteinExistence type="predicted"/>
<dbReference type="EMBL" id="KZ302524">
    <property type="protein sequence ID" value="PFH45158.1"/>
    <property type="molecule type" value="Genomic_DNA"/>
</dbReference>
<keyword evidence="2" id="KW-1185">Reference proteome</keyword>
<accession>A0A2A9N738</accession>